<dbReference type="Proteomes" id="UP000003835">
    <property type="component" value="Unassembled WGS sequence"/>
</dbReference>
<proteinExistence type="predicted"/>
<protein>
    <submittedName>
        <fullName evidence="1">Uncharacterized protein</fullName>
    </submittedName>
</protein>
<dbReference type="EMBL" id="DS989851">
    <property type="protein sequence ID" value="EDX75030.1"/>
    <property type="molecule type" value="Genomic_DNA"/>
</dbReference>
<reference evidence="1 2" key="1">
    <citation type="submission" date="2008-07" db="EMBL/GenBank/DDBJ databases">
        <authorList>
            <person name="Tandeau de Marsac N."/>
            <person name="Ferriera S."/>
            <person name="Johnson J."/>
            <person name="Kravitz S."/>
            <person name="Beeson K."/>
            <person name="Sutton G."/>
            <person name="Rogers Y.-H."/>
            <person name="Friedman R."/>
            <person name="Frazier M."/>
            <person name="Venter J.C."/>
        </authorList>
    </citation>
    <scope>NUCLEOTIDE SEQUENCE [LARGE SCALE GENOMIC DNA]</scope>
    <source>
        <strain evidence="1 2">PCC 7420</strain>
    </source>
</reference>
<dbReference type="OrthoDB" id="9862529at2"/>
<accession>B4VT66</accession>
<sequence length="168" mass="18689">MGIALASVTVACSATSQTIGNSAIRTDKLIYYAEIVNNPQAGVGLTIETEYTNTTGNTVYLIGCHQPSAPQLQKYRDGEWVTVYSPVENQCLSPPWKIPPGETYRDTYQVYGYLPGYNTAPTFDATIPGRYRLVRDIYQQLSDPVNEAELLPLSERISNEFKIINDVE</sequence>
<name>B4VT66_9CYAN</name>
<keyword evidence="2" id="KW-1185">Reference proteome</keyword>
<evidence type="ECO:0000313" key="2">
    <source>
        <dbReference type="Proteomes" id="UP000003835"/>
    </source>
</evidence>
<organism evidence="1 2">
    <name type="scientific">Coleofasciculus chthonoplastes PCC 7420</name>
    <dbReference type="NCBI Taxonomy" id="118168"/>
    <lineage>
        <taxon>Bacteria</taxon>
        <taxon>Bacillati</taxon>
        <taxon>Cyanobacteriota</taxon>
        <taxon>Cyanophyceae</taxon>
        <taxon>Coleofasciculales</taxon>
        <taxon>Coleofasciculaceae</taxon>
        <taxon>Coleofasciculus</taxon>
    </lineage>
</organism>
<dbReference type="HOGENOM" id="CLU_1583694_0_0_3"/>
<gene>
    <name evidence="1" type="ORF">MC7420_904</name>
</gene>
<dbReference type="RefSeq" id="WP_006101850.1">
    <property type="nucleotide sequence ID" value="NZ_DS989851.1"/>
</dbReference>
<evidence type="ECO:0000313" key="1">
    <source>
        <dbReference type="EMBL" id="EDX75030.1"/>
    </source>
</evidence>
<dbReference type="AlphaFoldDB" id="B4VT66"/>